<evidence type="ECO:0000313" key="2">
    <source>
        <dbReference type="Proteomes" id="UP000198906"/>
    </source>
</evidence>
<dbReference type="RefSeq" id="WP_091459270.1">
    <property type="nucleotide sequence ID" value="NZ_FMHU01000002.1"/>
</dbReference>
<reference evidence="2" key="1">
    <citation type="submission" date="2016-06" db="EMBL/GenBank/DDBJ databases">
        <authorList>
            <person name="Varghese N."/>
        </authorList>
    </citation>
    <scope>NUCLEOTIDE SEQUENCE [LARGE SCALE GENOMIC DNA]</scope>
    <source>
        <strain evidence="2">DSM 46123</strain>
    </source>
</reference>
<proteinExistence type="predicted"/>
<name>A0A1C6RWS2_9ACTN</name>
<dbReference type="EMBL" id="FMHU01000002">
    <property type="protein sequence ID" value="SCL21657.1"/>
    <property type="molecule type" value="Genomic_DNA"/>
</dbReference>
<organism evidence="1 2">
    <name type="scientific">Micromonospora inyonensis</name>
    <dbReference type="NCBI Taxonomy" id="47866"/>
    <lineage>
        <taxon>Bacteria</taxon>
        <taxon>Bacillati</taxon>
        <taxon>Actinomycetota</taxon>
        <taxon>Actinomycetes</taxon>
        <taxon>Micromonosporales</taxon>
        <taxon>Micromonosporaceae</taxon>
        <taxon>Micromonospora</taxon>
    </lineage>
</organism>
<keyword evidence="2" id="KW-1185">Reference proteome</keyword>
<dbReference type="STRING" id="47866.GA0074694_3103"/>
<sequence>MTSPHHLHATRTTWALDVALTRLHQLARLETRHRSDQYLAAADRLRSPIYGVRHATGDHADPVGAVLTAPEGSGHTSGWVELSQRAHDRLTWIATQFRAQPGQAPLTAIRNRIPMLLPGTAALLAKHLADEDTWIRAAVRLEPAGMPLVGVPCPRCGHRTLTAHTDGPTNTWTITCTCLCVGQGCRCGMPGAVEGAQHIWPRNVVLTPATTSNEGESDRG</sequence>
<dbReference type="AlphaFoldDB" id="A0A1C6RWS2"/>
<protein>
    <submittedName>
        <fullName evidence="1">Uncharacterized protein</fullName>
    </submittedName>
</protein>
<dbReference type="Proteomes" id="UP000198906">
    <property type="component" value="Unassembled WGS sequence"/>
</dbReference>
<evidence type="ECO:0000313" key="1">
    <source>
        <dbReference type="EMBL" id="SCL21657.1"/>
    </source>
</evidence>
<gene>
    <name evidence="1" type="ORF">GA0074694_3103</name>
</gene>
<accession>A0A1C6RWS2</accession>